<dbReference type="EMBL" id="FN595228">
    <property type="protein sequence ID" value="CBI20011.3"/>
    <property type="molecule type" value="Genomic_DNA"/>
</dbReference>
<dbReference type="eggNOG" id="KOG1350">
    <property type="taxonomic scope" value="Eukaryota"/>
</dbReference>
<comment type="similarity">
    <text evidence="1">Belongs to the ATPase alpha/beta chains family.</text>
</comment>
<dbReference type="OMA" id="FRLIIFK"/>
<dbReference type="HOGENOM" id="CLU_2532048_0_0_1"/>
<dbReference type="STRING" id="29760.D7ST97"/>
<evidence type="ECO:0000256" key="1">
    <source>
        <dbReference type="ARBA" id="ARBA00008936"/>
    </source>
</evidence>
<evidence type="ECO:0000313" key="7">
    <source>
        <dbReference type="EMBL" id="CBI20011.3"/>
    </source>
</evidence>
<name>D7ST97_VITVI</name>
<dbReference type="PaxDb" id="29760-VIT_12s0055g00540.t01"/>
<dbReference type="Gene3D" id="1.10.1140.10">
    <property type="entry name" value="Bovine Mitochondrial F1-atpase, Atp Synthase Beta Chain, Chain D, domain 3"/>
    <property type="match status" value="1"/>
</dbReference>
<keyword evidence="4" id="KW-0067">ATP-binding</keyword>
<keyword evidence="8" id="KW-1185">Reference proteome</keyword>
<dbReference type="SUPFAM" id="SSF47917">
    <property type="entry name" value="C-terminal domain of alpha and beta subunits of F1 ATP synthase"/>
    <property type="match status" value="1"/>
</dbReference>
<evidence type="ECO:0000256" key="3">
    <source>
        <dbReference type="ARBA" id="ARBA00022741"/>
    </source>
</evidence>
<accession>D7ST97</accession>
<keyword evidence="6" id="KW-0812">Transmembrane</keyword>
<reference evidence="8" key="1">
    <citation type="journal article" date="2007" name="Nature">
        <title>The grapevine genome sequence suggests ancestral hexaploidization in major angiosperm phyla.</title>
        <authorList>
            <consortium name="The French-Italian Public Consortium for Grapevine Genome Characterization."/>
            <person name="Jaillon O."/>
            <person name="Aury J.-M."/>
            <person name="Noel B."/>
            <person name="Policriti A."/>
            <person name="Clepet C."/>
            <person name="Casagrande A."/>
            <person name="Choisne N."/>
            <person name="Aubourg S."/>
            <person name="Vitulo N."/>
            <person name="Jubin C."/>
            <person name="Vezzi A."/>
            <person name="Legeai F."/>
            <person name="Hugueney P."/>
            <person name="Dasilva C."/>
            <person name="Horner D."/>
            <person name="Mica E."/>
            <person name="Jublot D."/>
            <person name="Poulain J."/>
            <person name="Bruyere C."/>
            <person name="Billault A."/>
            <person name="Segurens B."/>
            <person name="Gouyvenoux M."/>
            <person name="Ugarte E."/>
            <person name="Cattonaro F."/>
            <person name="Anthouard V."/>
            <person name="Vico V."/>
            <person name="Del Fabbro C."/>
            <person name="Alaux M."/>
            <person name="Di Gaspero G."/>
            <person name="Dumas V."/>
            <person name="Felice N."/>
            <person name="Paillard S."/>
            <person name="Juman I."/>
            <person name="Moroldo M."/>
            <person name="Scalabrin S."/>
            <person name="Canaguier A."/>
            <person name="Le Clainche I."/>
            <person name="Malacrida G."/>
            <person name="Durand E."/>
            <person name="Pesole G."/>
            <person name="Laucou V."/>
            <person name="Chatelet P."/>
            <person name="Merdinoglu D."/>
            <person name="Delledonne M."/>
            <person name="Pezzotti M."/>
            <person name="Lecharny A."/>
            <person name="Scarpelli C."/>
            <person name="Artiguenave F."/>
            <person name="Pe M.E."/>
            <person name="Valle G."/>
            <person name="Morgante M."/>
            <person name="Caboche M."/>
            <person name="Adam-Blondon A.-F."/>
            <person name="Weissenbach J."/>
            <person name="Quetier F."/>
            <person name="Wincker P."/>
        </authorList>
    </citation>
    <scope>NUCLEOTIDE SEQUENCE [LARGE SCALE GENOMIC DNA]</scope>
    <source>
        <strain evidence="8">cv. Pinot noir / PN40024</strain>
    </source>
</reference>
<evidence type="ECO:0000313" key="8">
    <source>
        <dbReference type="Proteomes" id="UP000009183"/>
    </source>
</evidence>
<organism evidence="7 8">
    <name type="scientific">Vitis vinifera</name>
    <name type="common">Grape</name>
    <dbReference type="NCBI Taxonomy" id="29760"/>
    <lineage>
        <taxon>Eukaryota</taxon>
        <taxon>Viridiplantae</taxon>
        <taxon>Streptophyta</taxon>
        <taxon>Embryophyta</taxon>
        <taxon>Tracheophyta</taxon>
        <taxon>Spermatophyta</taxon>
        <taxon>Magnoliopsida</taxon>
        <taxon>eudicotyledons</taxon>
        <taxon>Gunneridae</taxon>
        <taxon>Pentapetalae</taxon>
        <taxon>rosids</taxon>
        <taxon>Vitales</taxon>
        <taxon>Vitaceae</taxon>
        <taxon>Viteae</taxon>
        <taxon>Vitis</taxon>
    </lineage>
</organism>
<dbReference type="InterPro" id="IPR024034">
    <property type="entry name" value="ATPase_F1/V1_b/a_C"/>
</dbReference>
<dbReference type="InParanoid" id="D7ST97"/>
<keyword evidence="3" id="KW-0547">Nucleotide-binding</keyword>
<evidence type="ECO:0000256" key="6">
    <source>
        <dbReference type="SAM" id="Phobius"/>
    </source>
</evidence>
<dbReference type="AlphaFoldDB" id="D7ST97"/>
<evidence type="ECO:0000256" key="4">
    <source>
        <dbReference type="ARBA" id="ARBA00022840"/>
    </source>
</evidence>
<dbReference type="Proteomes" id="UP000009183">
    <property type="component" value="Chromosome 12"/>
</dbReference>
<protein>
    <submittedName>
        <fullName evidence="7">Uncharacterized protein</fullName>
    </submittedName>
</protein>
<gene>
    <name evidence="7" type="ordered locus">VIT_12s0055g00540</name>
</gene>
<evidence type="ECO:0000256" key="2">
    <source>
        <dbReference type="ARBA" id="ARBA00022448"/>
    </source>
</evidence>
<keyword evidence="6" id="KW-0472">Membrane</keyword>
<proteinExistence type="inferred from homology"/>
<dbReference type="GO" id="GO:0006811">
    <property type="term" value="P:monoatomic ion transport"/>
    <property type="evidence" value="ECO:0007669"/>
    <property type="project" value="UniProtKB-KW"/>
</dbReference>
<keyword evidence="6" id="KW-1133">Transmembrane helix</keyword>
<keyword evidence="2" id="KW-0813">Transport</keyword>
<keyword evidence="5" id="KW-0406">Ion transport</keyword>
<feature type="transmembrane region" description="Helical" evidence="6">
    <location>
        <begin position="12"/>
        <end position="35"/>
    </location>
</feature>
<sequence length="84" mass="9693">MIINPTTFGLRYFLFILSQPLFMIEVFTSSLGKYVGLAKTIRGFRLIIFKELGYFLKKAFYLVGNIDKATTKSINFELEGKLKK</sequence>
<evidence type="ECO:0000256" key="5">
    <source>
        <dbReference type="ARBA" id="ARBA00023065"/>
    </source>
</evidence>